<accession>X1JEE8</accession>
<dbReference type="EMBL" id="BARU01032181">
    <property type="protein sequence ID" value="GAH68133.1"/>
    <property type="molecule type" value="Genomic_DNA"/>
</dbReference>
<gene>
    <name evidence="1" type="ORF">S03H2_50790</name>
</gene>
<feature type="non-terminal residue" evidence="1">
    <location>
        <position position="1"/>
    </location>
</feature>
<reference evidence="1" key="1">
    <citation type="journal article" date="2014" name="Front. Microbiol.">
        <title>High frequency of phylogenetically diverse reductive dehalogenase-homologous genes in deep subseafloor sedimentary metagenomes.</title>
        <authorList>
            <person name="Kawai M."/>
            <person name="Futagami T."/>
            <person name="Toyoda A."/>
            <person name="Takaki Y."/>
            <person name="Nishi S."/>
            <person name="Hori S."/>
            <person name="Arai W."/>
            <person name="Tsubouchi T."/>
            <person name="Morono Y."/>
            <person name="Uchiyama I."/>
            <person name="Ito T."/>
            <person name="Fujiyama A."/>
            <person name="Inagaki F."/>
            <person name="Takami H."/>
        </authorList>
    </citation>
    <scope>NUCLEOTIDE SEQUENCE</scope>
    <source>
        <strain evidence="1">Expedition CK06-06</strain>
    </source>
</reference>
<dbReference type="AlphaFoldDB" id="X1JEE8"/>
<sequence>ASEGKNAYGFNINLQPIYAVKGYTTIDIAVEFMSFTNRTDSLQYIIINKFNLQSDDIILKTVDKPATDRRGKFDVKRFLNSNHWIQIFTADLKDTYNVPDGSWMTIGVEGFDGFGELRKITQDLDTKEISFTSQGVEYNFQSLASDNGDRRLVDSIGFHLDCYDIEEPLYLEGLVNLYKGKGMHYDGATEVQNKEYAMNWPYDDYVIDIDSFDASEYNSENFFLSKTPITDGAIYIDGSIYMHHRINISDSNLIIENPSPG</sequence>
<comment type="caution">
    <text evidence="1">The sequence shown here is derived from an EMBL/GenBank/DDBJ whole genome shotgun (WGS) entry which is preliminary data.</text>
</comment>
<protein>
    <submittedName>
        <fullName evidence="1">Uncharacterized protein</fullName>
    </submittedName>
</protein>
<organism evidence="1">
    <name type="scientific">marine sediment metagenome</name>
    <dbReference type="NCBI Taxonomy" id="412755"/>
    <lineage>
        <taxon>unclassified sequences</taxon>
        <taxon>metagenomes</taxon>
        <taxon>ecological metagenomes</taxon>
    </lineage>
</organism>
<name>X1JEE8_9ZZZZ</name>
<proteinExistence type="predicted"/>
<feature type="non-terminal residue" evidence="1">
    <location>
        <position position="261"/>
    </location>
</feature>
<evidence type="ECO:0000313" key="1">
    <source>
        <dbReference type="EMBL" id="GAH68133.1"/>
    </source>
</evidence>